<dbReference type="STRING" id="582744.Msip34_1376"/>
<evidence type="ECO:0000313" key="2">
    <source>
        <dbReference type="EMBL" id="ACT50621.1"/>
    </source>
</evidence>
<dbReference type="KEGG" id="mei:Msip34_1376"/>
<accession>C6XDJ6</accession>
<reference evidence="2 3" key="2">
    <citation type="journal article" date="2011" name="J. Bacteriol.">
        <title>Genomes of three methylotrophs from a single niche uncover genetic and metabolic divergence of Methylophilaceae.</title>
        <authorList>
            <person name="Lapidus A."/>
            <person name="Clum A."/>
            <person name="Labutti K."/>
            <person name="Kaluzhnaya M.G."/>
            <person name="Lim S."/>
            <person name="Beck D.A."/>
            <person name="Glavina Del Rio T."/>
            <person name="Nolan M."/>
            <person name="Mavromatis K."/>
            <person name="Huntemann M."/>
            <person name="Lucas S."/>
            <person name="Lidstrom M.E."/>
            <person name="Ivanova N."/>
            <person name="Chistoserdova L."/>
        </authorList>
    </citation>
    <scope>NUCLEOTIDE SEQUENCE [LARGE SCALE GENOMIC DNA]</scope>
    <source>
        <strain evidence="2 3">SIP3-4</strain>
    </source>
</reference>
<feature type="chain" id="PRO_5002972677" description="Lipoprotein SmpA/OmlA domain-containing protein" evidence="1">
    <location>
        <begin position="32"/>
        <end position="137"/>
    </location>
</feature>
<proteinExistence type="predicted"/>
<dbReference type="HOGENOM" id="CLU_2001198_0_0_4"/>
<dbReference type="OrthoDB" id="8536777at2"/>
<gene>
    <name evidence="2" type="ordered locus">Msip34_1376</name>
</gene>
<feature type="signal peptide" evidence="1">
    <location>
        <begin position="1"/>
        <end position="31"/>
    </location>
</feature>
<evidence type="ECO:0000313" key="3">
    <source>
        <dbReference type="Proteomes" id="UP000002743"/>
    </source>
</evidence>
<dbReference type="eggNOG" id="ENOG503474I">
    <property type="taxonomic scope" value="Bacteria"/>
</dbReference>
<sequence precursor="true">MQLNTMQLTKTFSASVLLAAVFAVAALPAMAADTAPAKTTAAKKGNYSETDFLRAFSGKSRQVVTERLGKPVKKEQSVMPSNAAGVVGKKLDTSKPVNVEMWYYNNLVEYSPKKTYKVTELTFVNDRCMNIAFFNNR</sequence>
<reference evidence="3" key="1">
    <citation type="submission" date="2009-07" db="EMBL/GenBank/DDBJ databases">
        <title>Complete sequence of chromosome of Methylovorus sp. SIP3-4.</title>
        <authorList>
            <person name="Lucas S."/>
            <person name="Copeland A."/>
            <person name="Lapidus A."/>
            <person name="Glavina del Rio T."/>
            <person name="Tice H."/>
            <person name="Bruce D."/>
            <person name="Goodwin L."/>
            <person name="Pitluck S."/>
            <person name="Clum A."/>
            <person name="Larimer F."/>
            <person name="Land M."/>
            <person name="Hauser L."/>
            <person name="Kyrpides N."/>
            <person name="Mikhailova N."/>
            <person name="Kayluzhnaya M."/>
            <person name="Chistoserdova L."/>
        </authorList>
    </citation>
    <scope>NUCLEOTIDE SEQUENCE [LARGE SCALE GENOMIC DNA]</scope>
    <source>
        <strain evidence="3">SIP3-4</strain>
    </source>
</reference>
<dbReference type="EMBL" id="CP001674">
    <property type="protein sequence ID" value="ACT50621.1"/>
    <property type="molecule type" value="Genomic_DNA"/>
</dbReference>
<evidence type="ECO:0008006" key="4">
    <source>
        <dbReference type="Google" id="ProtNLM"/>
    </source>
</evidence>
<dbReference type="RefSeq" id="WP_015830086.1">
    <property type="nucleotide sequence ID" value="NC_012969.1"/>
</dbReference>
<protein>
    <recommendedName>
        <fullName evidence="4">Lipoprotein SmpA/OmlA domain-containing protein</fullName>
    </recommendedName>
</protein>
<organism evidence="2 3">
    <name type="scientific">Methylovorus glucosotrophus (strain SIP3-4)</name>
    <dbReference type="NCBI Taxonomy" id="582744"/>
    <lineage>
        <taxon>Bacteria</taxon>
        <taxon>Pseudomonadati</taxon>
        <taxon>Pseudomonadota</taxon>
        <taxon>Betaproteobacteria</taxon>
        <taxon>Nitrosomonadales</taxon>
        <taxon>Methylophilaceae</taxon>
        <taxon>Methylovorus</taxon>
    </lineage>
</organism>
<name>C6XDJ6_METGS</name>
<dbReference type="Proteomes" id="UP000002743">
    <property type="component" value="Chromosome"/>
</dbReference>
<evidence type="ECO:0000256" key="1">
    <source>
        <dbReference type="SAM" id="SignalP"/>
    </source>
</evidence>
<keyword evidence="3" id="KW-1185">Reference proteome</keyword>
<keyword evidence="1" id="KW-0732">Signal</keyword>
<dbReference type="AlphaFoldDB" id="C6XDJ6"/>